<dbReference type="RefSeq" id="WP_386820456.1">
    <property type="nucleotide sequence ID" value="NZ_JBHUIT010000019.1"/>
</dbReference>
<evidence type="ECO:0000313" key="1">
    <source>
        <dbReference type="EMBL" id="MFD2257168.1"/>
    </source>
</evidence>
<evidence type="ECO:0000313" key="2">
    <source>
        <dbReference type="Proteomes" id="UP001597375"/>
    </source>
</evidence>
<keyword evidence="2" id="KW-1185">Reference proteome</keyword>
<sequence length="80" mass="8834">MIKSEKFFELEKLGVCLKTVSYVPSGVELAANGWDEVLDELSENLCKHGLTPDDEPNRLGILLEDLIDLVNSELESIGSN</sequence>
<dbReference type="Proteomes" id="UP001597375">
    <property type="component" value="Unassembled WGS sequence"/>
</dbReference>
<name>A0ABW5D7X8_9BACT</name>
<comment type="caution">
    <text evidence="1">The sequence shown here is derived from an EMBL/GenBank/DDBJ whole genome shotgun (WGS) entry which is preliminary data.</text>
</comment>
<dbReference type="EMBL" id="JBHUIT010000019">
    <property type="protein sequence ID" value="MFD2257168.1"/>
    <property type="molecule type" value="Genomic_DNA"/>
</dbReference>
<protein>
    <submittedName>
        <fullName evidence="1">Uncharacterized protein</fullName>
    </submittedName>
</protein>
<gene>
    <name evidence="1" type="ORF">ACFSSA_10800</name>
</gene>
<proteinExistence type="predicted"/>
<reference evidence="2" key="1">
    <citation type="journal article" date="2019" name="Int. J. Syst. Evol. Microbiol.">
        <title>The Global Catalogue of Microorganisms (GCM) 10K type strain sequencing project: providing services to taxonomists for standard genome sequencing and annotation.</title>
        <authorList>
            <consortium name="The Broad Institute Genomics Platform"/>
            <consortium name="The Broad Institute Genome Sequencing Center for Infectious Disease"/>
            <person name="Wu L."/>
            <person name="Ma J."/>
        </authorList>
    </citation>
    <scope>NUCLEOTIDE SEQUENCE [LARGE SCALE GENOMIC DNA]</scope>
    <source>
        <strain evidence="2">CGMCC 4.7106</strain>
    </source>
</reference>
<organism evidence="1 2">
    <name type="scientific">Luteolibacter algae</name>
    <dbReference type="NCBI Taxonomy" id="454151"/>
    <lineage>
        <taxon>Bacteria</taxon>
        <taxon>Pseudomonadati</taxon>
        <taxon>Verrucomicrobiota</taxon>
        <taxon>Verrucomicrobiia</taxon>
        <taxon>Verrucomicrobiales</taxon>
        <taxon>Verrucomicrobiaceae</taxon>
        <taxon>Luteolibacter</taxon>
    </lineage>
</organism>
<accession>A0ABW5D7X8</accession>